<dbReference type="SUPFAM" id="SSF103025">
    <property type="entry name" value="Folate-binding domain"/>
    <property type="match status" value="1"/>
</dbReference>
<keyword evidence="3 7" id="KW-0032">Aminotransferase</keyword>
<dbReference type="InterPro" id="IPR029043">
    <property type="entry name" value="GcvT/YgfZ_C"/>
</dbReference>
<dbReference type="NCBIfam" id="TIGR00528">
    <property type="entry name" value="gcvT"/>
    <property type="match status" value="1"/>
</dbReference>
<dbReference type="InterPro" id="IPR028896">
    <property type="entry name" value="GcvT/YgfZ/DmdA"/>
</dbReference>
<evidence type="ECO:0000256" key="5">
    <source>
        <dbReference type="ARBA" id="ARBA00031395"/>
    </source>
</evidence>
<organism evidence="11 12">
    <name type="scientific">Natronoglycomyces albus</name>
    <dbReference type="NCBI Taxonomy" id="2811108"/>
    <lineage>
        <taxon>Bacteria</taxon>
        <taxon>Bacillati</taxon>
        <taxon>Actinomycetota</taxon>
        <taxon>Actinomycetes</taxon>
        <taxon>Glycomycetales</taxon>
        <taxon>Glycomycetaceae</taxon>
        <taxon>Natronoglycomyces</taxon>
    </lineage>
</organism>
<dbReference type="NCBIfam" id="NF001567">
    <property type="entry name" value="PRK00389.1"/>
    <property type="match status" value="1"/>
</dbReference>
<feature type="binding site" evidence="8">
    <location>
        <position position="204"/>
    </location>
    <ligand>
        <name>substrate</name>
    </ligand>
</feature>
<evidence type="ECO:0000256" key="8">
    <source>
        <dbReference type="PIRSR" id="PIRSR006487-1"/>
    </source>
</evidence>
<dbReference type="PIRSF" id="PIRSF006487">
    <property type="entry name" value="GcvT"/>
    <property type="match status" value="1"/>
</dbReference>
<gene>
    <name evidence="7 11" type="primary">gcvT</name>
    <name evidence="11" type="ORF">JQS30_05450</name>
</gene>
<evidence type="ECO:0000313" key="12">
    <source>
        <dbReference type="Proteomes" id="UP000662939"/>
    </source>
</evidence>
<dbReference type="GO" id="GO:0019464">
    <property type="term" value="P:glycine decarboxylation via glycine cleavage system"/>
    <property type="evidence" value="ECO:0007669"/>
    <property type="project" value="UniProtKB-UniRule"/>
</dbReference>
<dbReference type="InterPro" id="IPR013977">
    <property type="entry name" value="GcvT_C"/>
</dbReference>
<feature type="domain" description="GCVT N-terminal" evidence="9">
    <location>
        <begin position="16"/>
        <end position="271"/>
    </location>
</feature>
<dbReference type="EMBL" id="CP070496">
    <property type="protein sequence ID" value="QSB06356.1"/>
    <property type="molecule type" value="Genomic_DNA"/>
</dbReference>
<dbReference type="InterPro" id="IPR022903">
    <property type="entry name" value="GcvT_bac"/>
</dbReference>
<evidence type="ECO:0000259" key="10">
    <source>
        <dbReference type="Pfam" id="PF08669"/>
    </source>
</evidence>
<dbReference type="Proteomes" id="UP000662939">
    <property type="component" value="Chromosome"/>
</dbReference>
<dbReference type="AlphaFoldDB" id="A0A895XV02"/>
<protein>
    <recommendedName>
        <fullName evidence="2 7">Aminomethyltransferase</fullName>
        <ecNumber evidence="2 7">2.1.2.10</ecNumber>
    </recommendedName>
    <alternativeName>
        <fullName evidence="5 7">Glycine cleavage system T protein</fullName>
    </alternativeName>
</protein>
<dbReference type="SUPFAM" id="SSF101790">
    <property type="entry name" value="Aminomethyltransferase beta-barrel domain"/>
    <property type="match status" value="1"/>
</dbReference>
<dbReference type="InterPro" id="IPR027266">
    <property type="entry name" value="TrmE/GcvT-like"/>
</dbReference>
<evidence type="ECO:0000256" key="2">
    <source>
        <dbReference type="ARBA" id="ARBA00012616"/>
    </source>
</evidence>
<dbReference type="HAMAP" id="MF_00259">
    <property type="entry name" value="GcvT"/>
    <property type="match status" value="1"/>
</dbReference>
<dbReference type="PANTHER" id="PTHR43757:SF2">
    <property type="entry name" value="AMINOMETHYLTRANSFERASE, MITOCHONDRIAL"/>
    <property type="match status" value="1"/>
</dbReference>
<dbReference type="GO" id="GO:0004047">
    <property type="term" value="F:aminomethyltransferase activity"/>
    <property type="evidence" value="ECO:0007669"/>
    <property type="project" value="UniProtKB-UniRule"/>
</dbReference>
<dbReference type="GO" id="GO:0005960">
    <property type="term" value="C:glycine cleavage complex"/>
    <property type="evidence" value="ECO:0007669"/>
    <property type="project" value="InterPro"/>
</dbReference>
<sequence length="376" mass="40212">MTETSTSPTDLVNSPLHDRHVALGAKFAPFGGWTMPLEYADGGVISEHTAVRERVGLFDVSHLGKVMVSGSGTIDFLNRCLTRNLERAGDGDALYTLCCDDNGGVVDDLIVYRFSADKVLLVPNAANNAGVASRLIQVQPEGIEIDNQHHDWAILAVQGPASQGLLERLGLPTPEKFMSFTEAKFGGTTVLVCRSGYTGEHGYELVVPSEGAGEVWDALVSEGSSDGIVPCGLAARDTLRLEMGYPLHGNELSAEISPVQARAGWAVGWKKDEFWGKDALVAEKEAGPEWKLWGLEATGRGVPRADMTVFVGDKPVGVTTSGSFSPTKKVGIALALLDTDEELGLEPGSEVEIEVRNRRLAAKVVKPPFVEAKTKS</sequence>
<dbReference type="InterPro" id="IPR006223">
    <property type="entry name" value="GcvT"/>
</dbReference>
<dbReference type="Pfam" id="PF08669">
    <property type="entry name" value="GCV_T_C"/>
    <property type="match status" value="1"/>
</dbReference>
<evidence type="ECO:0000259" key="9">
    <source>
        <dbReference type="Pfam" id="PF01571"/>
    </source>
</evidence>
<evidence type="ECO:0000313" key="11">
    <source>
        <dbReference type="EMBL" id="QSB06356.1"/>
    </source>
</evidence>
<feature type="domain" description="Aminomethyltransferase C-terminal" evidence="10">
    <location>
        <begin position="291"/>
        <end position="370"/>
    </location>
</feature>
<accession>A0A895XV02</accession>
<reference evidence="11" key="1">
    <citation type="submission" date="2021-02" db="EMBL/GenBank/DDBJ databases">
        <title>Natronoglycomyces albus gen. nov., sp. nov, a haloalkaliphilic actinobacterium from a soda solonchak soil.</title>
        <authorList>
            <person name="Sorokin D.Y."/>
            <person name="Khijniak T.V."/>
            <person name="Zakharycheva A.P."/>
            <person name="Boueva O.V."/>
            <person name="Ariskina E.V."/>
            <person name="Hahnke R.L."/>
            <person name="Bunk B."/>
            <person name="Sproer C."/>
            <person name="Schumann P."/>
            <person name="Evtushenko L.I."/>
            <person name="Kublanov I.V."/>
        </authorList>
    </citation>
    <scope>NUCLEOTIDE SEQUENCE</scope>
    <source>
        <strain evidence="11">DSM 106290</strain>
    </source>
</reference>
<keyword evidence="12" id="KW-1185">Reference proteome</keyword>
<evidence type="ECO:0000256" key="4">
    <source>
        <dbReference type="ARBA" id="ARBA00022679"/>
    </source>
</evidence>
<dbReference type="PANTHER" id="PTHR43757">
    <property type="entry name" value="AMINOMETHYLTRANSFERASE"/>
    <property type="match status" value="1"/>
</dbReference>
<dbReference type="GO" id="GO:0005829">
    <property type="term" value="C:cytosol"/>
    <property type="evidence" value="ECO:0007669"/>
    <property type="project" value="TreeGrafter"/>
</dbReference>
<comment type="function">
    <text evidence="7">The glycine cleavage system catalyzes the degradation of glycine.</text>
</comment>
<evidence type="ECO:0000256" key="7">
    <source>
        <dbReference type="HAMAP-Rule" id="MF_00259"/>
    </source>
</evidence>
<dbReference type="RefSeq" id="WP_213172365.1">
    <property type="nucleotide sequence ID" value="NZ_CP070496.1"/>
</dbReference>
<keyword evidence="4 7" id="KW-0808">Transferase</keyword>
<comment type="similarity">
    <text evidence="1 7">Belongs to the GcvT family.</text>
</comment>
<dbReference type="InterPro" id="IPR006222">
    <property type="entry name" value="GCVT_N"/>
</dbReference>
<dbReference type="KEGG" id="nav:JQS30_05450"/>
<dbReference type="GO" id="GO:0008483">
    <property type="term" value="F:transaminase activity"/>
    <property type="evidence" value="ECO:0007669"/>
    <property type="project" value="UniProtKB-KW"/>
</dbReference>
<evidence type="ECO:0000256" key="1">
    <source>
        <dbReference type="ARBA" id="ARBA00008609"/>
    </source>
</evidence>
<comment type="catalytic activity">
    <reaction evidence="6 7">
        <text>N(6)-[(R)-S(8)-aminomethyldihydrolipoyl]-L-lysyl-[protein] + (6S)-5,6,7,8-tetrahydrofolate = N(6)-[(R)-dihydrolipoyl]-L-lysyl-[protein] + (6R)-5,10-methylene-5,6,7,8-tetrahydrofolate + NH4(+)</text>
        <dbReference type="Rhea" id="RHEA:16945"/>
        <dbReference type="Rhea" id="RHEA-COMP:10475"/>
        <dbReference type="Rhea" id="RHEA-COMP:10492"/>
        <dbReference type="ChEBI" id="CHEBI:15636"/>
        <dbReference type="ChEBI" id="CHEBI:28938"/>
        <dbReference type="ChEBI" id="CHEBI:57453"/>
        <dbReference type="ChEBI" id="CHEBI:83100"/>
        <dbReference type="ChEBI" id="CHEBI:83143"/>
        <dbReference type="EC" id="2.1.2.10"/>
    </reaction>
</comment>
<evidence type="ECO:0000256" key="6">
    <source>
        <dbReference type="ARBA" id="ARBA00047665"/>
    </source>
</evidence>
<comment type="subunit">
    <text evidence="7">The glycine cleavage system is composed of four proteins: P, T, L and H.</text>
</comment>
<dbReference type="Pfam" id="PF01571">
    <property type="entry name" value="GCV_T"/>
    <property type="match status" value="1"/>
</dbReference>
<dbReference type="EC" id="2.1.2.10" evidence="2 7"/>
<evidence type="ECO:0000256" key="3">
    <source>
        <dbReference type="ARBA" id="ARBA00022576"/>
    </source>
</evidence>
<name>A0A895XV02_9ACTN</name>
<proteinExistence type="inferred from homology"/>
<dbReference type="Gene3D" id="3.30.1360.120">
    <property type="entry name" value="Probable tRNA modification gtpase trme, domain 1"/>
    <property type="match status" value="1"/>
</dbReference>